<reference evidence="4 5" key="1">
    <citation type="submission" date="2021-06" db="EMBL/GenBank/DDBJ databases">
        <title>Actinomycetes sequencing.</title>
        <authorList>
            <person name="Shan Q."/>
        </authorList>
    </citation>
    <scope>NUCLEOTIDE SEQUENCE [LARGE SCALE GENOMIC DNA]</scope>
    <source>
        <strain evidence="4 5">NEAU-G5</strain>
    </source>
</reference>
<feature type="domain" description="PucR C-terminal helix-turn-helix" evidence="2">
    <location>
        <begin position="482"/>
        <end position="536"/>
    </location>
</feature>
<dbReference type="InterPro" id="IPR051448">
    <property type="entry name" value="CdaR-like_regulators"/>
</dbReference>
<comment type="caution">
    <text evidence="4">The sequence shown here is derived from an EMBL/GenBank/DDBJ whole genome shotgun (WGS) entry which is preliminary data.</text>
</comment>
<sequence length="551" mass="59969">MKSVSHFIALSELLSALTSAVVTLVDAPAGEEVLVGSVAFMDVDDPALESPPTQPLPEVYLQVGVGDAEAQRWLRELAARCPSQYRPRVVFSKGADRLRAAAAEAGVALVAVHPHARWEMVHALIGRITGHGETRSTTAAPPLDTDLFGLAQSVAESTRGLVTIEDDQYRLLAYSADNTASADAVRRLSVLGRQGPTGYLHWLQREGVFDRLRNTGEAVEVPAQPEWDTRRRIAIGIREPGGPGMRQRTVLGTIWVQEGAEPLAPDSPRVLRGATSIAARAIWRTRHAPTADTLLIQRLLGEHGGDLDIAAFADTFGMAVNGRAAIVGFARHTESAEAMHRAAVTLRLHASAFRQDCVTTLIGDRLYVLFPEHHSAERVTSWTRQVIGQLAERSALNLRAAIAAPVDGLADAARARAEVDRVLDRTAELPADEAVTTLARSRTTVLLAEILTLIGDRPQLRDPRLDTLAEYDEKYSADLCSSLEVYLAHRGDVRAAAADLRIHPNTLRYRIRRATQLMGLDLDSAPDRLLLEIQLAVHRQADTPPPSQVRA</sequence>
<keyword evidence="5" id="KW-1185">Reference proteome</keyword>
<dbReference type="Pfam" id="PF13556">
    <property type="entry name" value="HTH_30"/>
    <property type="match status" value="1"/>
</dbReference>
<gene>
    <name evidence="4" type="ORF">KO481_21405</name>
</gene>
<evidence type="ECO:0000313" key="4">
    <source>
        <dbReference type="EMBL" id="MBU3064076.1"/>
    </source>
</evidence>
<evidence type="ECO:0000256" key="1">
    <source>
        <dbReference type="ARBA" id="ARBA00006754"/>
    </source>
</evidence>
<dbReference type="EMBL" id="JAHKNI010000007">
    <property type="protein sequence ID" value="MBU3064076.1"/>
    <property type="molecule type" value="Genomic_DNA"/>
</dbReference>
<organism evidence="4 5">
    <name type="scientific">Nocardia albiluteola</name>
    <dbReference type="NCBI Taxonomy" id="2842303"/>
    <lineage>
        <taxon>Bacteria</taxon>
        <taxon>Bacillati</taxon>
        <taxon>Actinomycetota</taxon>
        <taxon>Actinomycetes</taxon>
        <taxon>Mycobacteriales</taxon>
        <taxon>Nocardiaceae</taxon>
        <taxon>Nocardia</taxon>
    </lineage>
</organism>
<dbReference type="InterPro" id="IPR041522">
    <property type="entry name" value="CdaR_GGDEF"/>
</dbReference>
<dbReference type="InterPro" id="IPR042070">
    <property type="entry name" value="PucR_C-HTH_sf"/>
</dbReference>
<evidence type="ECO:0000259" key="3">
    <source>
        <dbReference type="Pfam" id="PF17853"/>
    </source>
</evidence>
<evidence type="ECO:0000259" key="2">
    <source>
        <dbReference type="Pfam" id="PF13556"/>
    </source>
</evidence>
<comment type="similarity">
    <text evidence="1">Belongs to the CdaR family.</text>
</comment>
<dbReference type="PANTHER" id="PTHR33744">
    <property type="entry name" value="CARBOHYDRATE DIACID REGULATOR"/>
    <property type="match status" value="1"/>
</dbReference>
<dbReference type="PANTHER" id="PTHR33744:SF17">
    <property type="entry name" value="CONSERVED PROTEIN"/>
    <property type="match status" value="1"/>
</dbReference>
<proteinExistence type="inferred from homology"/>
<evidence type="ECO:0000313" key="5">
    <source>
        <dbReference type="Proteomes" id="UP000733379"/>
    </source>
</evidence>
<feature type="domain" description="CdaR GGDEF-like" evidence="3">
    <location>
        <begin position="305"/>
        <end position="423"/>
    </location>
</feature>
<dbReference type="InterPro" id="IPR025736">
    <property type="entry name" value="PucR_C-HTH_dom"/>
</dbReference>
<dbReference type="Pfam" id="PF17853">
    <property type="entry name" value="GGDEF_2"/>
    <property type="match status" value="1"/>
</dbReference>
<protein>
    <submittedName>
        <fullName evidence="4">Helix-turn-helix domain-containing protein</fullName>
    </submittedName>
</protein>
<accession>A0ABS6B3R2</accession>
<dbReference type="Proteomes" id="UP000733379">
    <property type="component" value="Unassembled WGS sequence"/>
</dbReference>
<name>A0ABS6B3R2_9NOCA</name>
<dbReference type="Gene3D" id="1.10.10.2840">
    <property type="entry name" value="PucR C-terminal helix-turn-helix domain"/>
    <property type="match status" value="1"/>
</dbReference>